<dbReference type="Proteomes" id="UP001610563">
    <property type="component" value="Unassembled WGS sequence"/>
</dbReference>
<keyword evidence="1" id="KW-0472">Membrane</keyword>
<protein>
    <submittedName>
        <fullName evidence="2">Uncharacterized protein</fullName>
    </submittedName>
</protein>
<evidence type="ECO:0000256" key="1">
    <source>
        <dbReference type="SAM" id="Phobius"/>
    </source>
</evidence>
<comment type="caution">
    <text evidence="2">The sequence shown here is derived from an EMBL/GenBank/DDBJ whole genome shotgun (WGS) entry which is preliminary data.</text>
</comment>
<gene>
    <name evidence="2" type="ORF">BJX66DRAFT_308320</name>
</gene>
<sequence>MCSSTPQPLVQAIVFIDLPFRFRRPTAYSIVSWASISFVVRVIVILAVAAQCIVSRFSTFALDHISSNSRN</sequence>
<accession>A0ABR4FZJ5</accession>
<feature type="transmembrane region" description="Helical" evidence="1">
    <location>
        <begin position="30"/>
        <end position="54"/>
    </location>
</feature>
<dbReference type="EMBL" id="JBFTWV010000075">
    <property type="protein sequence ID" value="KAL2788687.1"/>
    <property type="molecule type" value="Genomic_DNA"/>
</dbReference>
<name>A0ABR4FZJ5_9EURO</name>
<evidence type="ECO:0000313" key="3">
    <source>
        <dbReference type="Proteomes" id="UP001610563"/>
    </source>
</evidence>
<keyword evidence="1" id="KW-1133">Transmembrane helix</keyword>
<keyword evidence="3" id="KW-1185">Reference proteome</keyword>
<keyword evidence="1" id="KW-0812">Transmembrane</keyword>
<reference evidence="2 3" key="1">
    <citation type="submission" date="2024-07" db="EMBL/GenBank/DDBJ databases">
        <title>Section-level genome sequencing and comparative genomics of Aspergillus sections Usti and Cavernicolus.</title>
        <authorList>
            <consortium name="Lawrence Berkeley National Laboratory"/>
            <person name="Nybo J.L."/>
            <person name="Vesth T.C."/>
            <person name="Theobald S."/>
            <person name="Frisvad J.C."/>
            <person name="Larsen T.O."/>
            <person name="Kjaerboelling I."/>
            <person name="Rothschild-Mancinelli K."/>
            <person name="Lyhne E.K."/>
            <person name="Kogle M.E."/>
            <person name="Barry K."/>
            <person name="Clum A."/>
            <person name="Na H."/>
            <person name="Ledsgaard L."/>
            <person name="Lin J."/>
            <person name="Lipzen A."/>
            <person name="Kuo A."/>
            <person name="Riley R."/>
            <person name="Mondo S."/>
            <person name="Labutti K."/>
            <person name="Haridas S."/>
            <person name="Pangalinan J."/>
            <person name="Salamov A.A."/>
            <person name="Simmons B.A."/>
            <person name="Magnuson J.K."/>
            <person name="Chen J."/>
            <person name="Drula E."/>
            <person name="Henrissat B."/>
            <person name="Wiebenga A."/>
            <person name="Lubbers R.J."/>
            <person name="Gomes A.C."/>
            <person name="Makela M.R."/>
            <person name="Stajich J."/>
            <person name="Grigoriev I.V."/>
            <person name="Mortensen U.H."/>
            <person name="De Vries R.P."/>
            <person name="Baker S.E."/>
            <person name="Andersen M.R."/>
        </authorList>
    </citation>
    <scope>NUCLEOTIDE SEQUENCE [LARGE SCALE GENOMIC DNA]</scope>
    <source>
        <strain evidence="2 3">CBS 209.92</strain>
    </source>
</reference>
<organism evidence="2 3">
    <name type="scientific">Aspergillus keveii</name>
    <dbReference type="NCBI Taxonomy" id="714993"/>
    <lineage>
        <taxon>Eukaryota</taxon>
        <taxon>Fungi</taxon>
        <taxon>Dikarya</taxon>
        <taxon>Ascomycota</taxon>
        <taxon>Pezizomycotina</taxon>
        <taxon>Eurotiomycetes</taxon>
        <taxon>Eurotiomycetidae</taxon>
        <taxon>Eurotiales</taxon>
        <taxon>Aspergillaceae</taxon>
        <taxon>Aspergillus</taxon>
        <taxon>Aspergillus subgen. Nidulantes</taxon>
    </lineage>
</organism>
<evidence type="ECO:0000313" key="2">
    <source>
        <dbReference type="EMBL" id="KAL2788687.1"/>
    </source>
</evidence>
<proteinExistence type="predicted"/>